<dbReference type="Proteomes" id="UP001228376">
    <property type="component" value="Unassembled WGS sequence"/>
</dbReference>
<reference evidence="1 2" key="1">
    <citation type="submission" date="2023-10" db="EMBL/GenBank/DDBJ databases">
        <title>179-bfca-hs.</title>
        <authorList>
            <person name="Miliotis G."/>
            <person name="Sengupta P."/>
            <person name="Hameed A."/>
            <person name="Chuvochina M."/>
            <person name="Mcdonagh F."/>
            <person name="Simpson A.C."/>
            <person name="Singh N.K."/>
            <person name="Rekha P.D."/>
            <person name="Raman K."/>
            <person name="Hugenholtz P."/>
            <person name="Venkateswaran K."/>
        </authorList>
    </citation>
    <scope>NUCLEOTIDE SEQUENCE [LARGE SCALE GENOMIC DNA]</scope>
    <source>
        <strain evidence="1 2">179-BFC-A-HS</strain>
    </source>
</reference>
<dbReference type="RefSeq" id="WP_320384442.1">
    <property type="nucleotide sequence ID" value="NZ_JAROCA020000001.1"/>
</dbReference>
<accession>A0ABU5CI48</accession>
<gene>
    <name evidence="1" type="ORF">P5G51_007025</name>
</gene>
<comment type="caution">
    <text evidence="1">The sequence shown here is derived from an EMBL/GenBank/DDBJ whole genome shotgun (WGS) entry which is preliminary data.</text>
</comment>
<evidence type="ECO:0000313" key="1">
    <source>
        <dbReference type="EMBL" id="MDY0405188.1"/>
    </source>
</evidence>
<sequence>MLRIQKMGSQKALKMFLGKMLNNPNWMKWSPYEEKLAYISGEGRFYVENKNMTIADIPIATRQKEYTPNGYVDLDLEWLSKNQVIVARAKENKKWKEGPVPTMHTSLYVIDIKSKEQRQISFPKDGQFDNRPQVIGNYITWYRQGKQGDVWVKAGMEVDLLLKHVDDAPVFFQAGSH</sequence>
<protein>
    <submittedName>
        <fullName evidence="1">Uncharacterized protein</fullName>
    </submittedName>
</protein>
<dbReference type="EMBL" id="JAROCA020000001">
    <property type="protein sequence ID" value="MDY0405188.1"/>
    <property type="molecule type" value="Genomic_DNA"/>
</dbReference>
<name>A0ABU5CI48_9BACI</name>
<keyword evidence="2" id="KW-1185">Reference proteome</keyword>
<evidence type="ECO:0000313" key="2">
    <source>
        <dbReference type="Proteomes" id="UP001228376"/>
    </source>
</evidence>
<organism evidence="1 2">
    <name type="scientific">Tigheibacillus jepli</name>
    <dbReference type="NCBI Taxonomy" id="3035914"/>
    <lineage>
        <taxon>Bacteria</taxon>
        <taxon>Bacillati</taxon>
        <taxon>Bacillota</taxon>
        <taxon>Bacilli</taxon>
        <taxon>Bacillales</taxon>
        <taxon>Bacillaceae</taxon>
        <taxon>Tigheibacillus</taxon>
    </lineage>
</organism>
<proteinExistence type="predicted"/>
<dbReference type="SUPFAM" id="SSF69304">
    <property type="entry name" value="Tricorn protease N-terminal domain"/>
    <property type="match status" value="1"/>
</dbReference>